<dbReference type="EMBL" id="JAHRIQ010104531">
    <property type="protein sequence ID" value="MEQ2254536.1"/>
    <property type="molecule type" value="Genomic_DNA"/>
</dbReference>
<dbReference type="Proteomes" id="UP001482620">
    <property type="component" value="Unassembled WGS sequence"/>
</dbReference>
<evidence type="ECO:0000313" key="2">
    <source>
        <dbReference type="Proteomes" id="UP001482620"/>
    </source>
</evidence>
<evidence type="ECO:0000313" key="1">
    <source>
        <dbReference type="EMBL" id="MEQ2254536.1"/>
    </source>
</evidence>
<keyword evidence="2" id="KW-1185">Reference proteome</keyword>
<accession>A0ABV0VB43</accession>
<name>A0ABV0VB43_9TELE</name>
<protein>
    <submittedName>
        <fullName evidence="1">Uncharacterized protein</fullName>
    </submittedName>
</protein>
<proteinExistence type="predicted"/>
<organism evidence="1 2">
    <name type="scientific">Ilyodon furcidens</name>
    <name type="common">goldbreast splitfin</name>
    <dbReference type="NCBI Taxonomy" id="33524"/>
    <lineage>
        <taxon>Eukaryota</taxon>
        <taxon>Metazoa</taxon>
        <taxon>Chordata</taxon>
        <taxon>Craniata</taxon>
        <taxon>Vertebrata</taxon>
        <taxon>Euteleostomi</taxon>
        <taxon>Actinopterygii</taxon>
        <taxon>Neopterygii</taxon>
        <taxon>Teleostei</taxon>
        <taxon>Neoteleostei</taxon>
        <taxon>Acanthomorphata</taxon>
        <taxon>Ovalentaria</taxon>
        <taxon>Atherinomorphae</taxon>
        <taxon>Cyprinodontiformes</taxon>
        <taxon>Goodeidae</taxon>
        <taxon>Ilyodon</taxon>
    </lineage>
</organism>
<sequence>MPHCAFEGAHVSSRSVDEKQSRISILTEWIGMGRSGPQITAKRQLWDCLTFTMVLLALLFRP</sequence>
<gene>
    <name evidence="1" type="ORF">ILYODFUR_004713</name>
</gene>
<comment type="caution">
    <text evidence="1">The sequence shown here is derived from an EMBL/GenBank/DDBJ whole genome shotgun (WGS) entry which is preliminary data.</text>
</comment>
<feature type="non-terminal residue" evidence="1">
    <location>
        <position position="62"/>
    </location>
</feature>
<reference evidence="1 2" key="1">
    <citation type="submission" date="2021-06" db="EMBL/GenBank/DDBJ databases">
        <authorList>
            <person name="Palmer J.M."/>
        </authorList>
    </citation>
    <scope>NUCLEOTIDE SEQUENCE [LARGE SCALE GENOMIC DNA]</scope>
    <source>
        <strain evidence="2">if_2019</strain>
        <tissue evidence="1">Muscle</tissue>
    </source>
</reference>